<name>A0A540NRR0_MALBA</name>
<protein>
    <recommendedName>
        <fullName evidence="1">F-box associated beta-propeller type 1 domain-containing protein</fullName>
    </recommendedName>
</protein>
<evidence type="ECO:0000313" key="2">
    <source>
        <dbReference type="EMBL" id="TQE13695.1"/>
    </source>
</evidence>
<reference evidence="2 3" key="1">
    <citation type="journal article" date="2019" name="G3 (Bethesda)">
        <title>Sequencing of a Wild Apple (Malus baccata) Genome Unravels the Differences Between Cultivated and Wild Apple Species Regarding Disease Resistance and Cold Tolerance.</title>
        <authorList>
            <person name="Chen X."/>
        </authorList>
    </citation>
    <scope>NUCLEOTIDE SEQUENCE [LARGE SCALE GENOMIC DNA]</scope>
    <source>
        <strain evidence="3">cv. Shandingzi</strain>
        <tissue evidence="2">Leaves</tissue>
    </source>
</reference>
<dbReference type="EMBL" id="VIEB01000009">
    <property type="protein sequence ID" value="TQE13695.1"/>
    <property type="molecule type" value="Genomic_DNA"/>
</dbReference>
<organism evidence="2 3">
    <name type="scientific">Malus baccata</name>
    <name type="common">Siberian crab apple</name>
    <name type="synonym">Pyrus baccata</name>
    <dbReference type="NCBI Taxonomy" id="106549"/>
    <lineage>
        <taxon>Eukaryota</taxon>
        <taxon>Viridiplantae</taxon>
        <taxon>Streptophyta</taxon>
        <taxon>Embryophyta</taxon>
        <taxon>Tracheophyta</taxon>
        <taxon>Spermatophyta</taxon>
        <taxon>Magnoliopsida</taxon>
        <taxon>eudicotyledons</taxon>
        <taxon>Gunneridae</taxon>
        <taxon>Pentapetalae</taxon>
        <taxon>rosids</taxon>
        <taxon>fabids</taxon>
        <taxon>Rosales</taxon>
        <taxon>Rosaceae</taxon>
        <taxon>Amygdaloideae</taxon>
        <taxon>Maleae</taxon>
        <taxon>Malus</taxon>
    </lineage>
</organism>
<evidence type="ECO:0000313" key="3">
    <source>
        <dbReference type="Proteomes" id="UP000315295"/>
    </source>
</evidence>
<sequence>MDKAAANVIVNGALHWPVFRNTKAERNYFILKFDLGREVFRRMSLPHTFKWKFELGLRLTFTGDEKSVALFILDMRSDDYALVVWVMKEYGRKDSWTKLITLGPQGPERFAPRALGFRKCGEVSMLLSKESSHELAAGSYLIHQAHVENIAC</sequence>
<accession>A0A540NRR0</accession>
<dbReference type="AlphaFoldDB" id="A0A540NRR0"/>
<keyword evidence="3" id="KW-1185">Reference proteome</keyword>
<feature type="domain" description="F-box associated beta-propeller type 1" evidence="1">
    <location>
        <begin position="7"/>
        <end position="104"/>
    </location>
</feature>
<dbReference type="Pfam" id="PF07734">
    <property type="entry name" value="FBA_1"/>
    <property type="match status" value="1"/>
</dbReference>
<gene>
    <name evidence="2" type="ORF">C1H46_000702</name>
</gene>
<dbReference type="InterPro" id="IPR017451">
    <property type="entry name" value="F-box-assoc_interact_dom"/>
</dbReference>
<comment type="caution">
    <text evidence="2">The sequence shown here is derived from an EMBL/GenBank/DDBJ whole genome shotgun (WGS) entry which is preliminary data.</text>
</comment>
<dbReference type="NCBIfam" id="TIGR01640">
    <property type="entry name" value="F_box_assoc_1"/>
    <property type="match status" value="1"/>
</dbReference>
<dbReference type="Proteomes" id="UP000315295">
    <property type="component" value="Unassembled WGS sequence"/>
</dbReference>
<dbReference type="InterPro" id="IPR006527">
    <property type="entry name" value="F-box-assoc_dom_typ1"/>
</dbReference>
<evidence type="ECO:0000259" key="1">
    <source>
        <dbReference type="Pfam" id="PF07734"/>
    </source>
</evidence>
<proteinExistence type="predicted"/>